<evidence type="ECO:0000313" key="2">
    <source>
        <dbReference type="Proteomes" id="UP001236274"/>
    </source>
</evidence>
<organism evidence="1 2">
    <name type="scientific">Veillonella atypica</name>
    <dbReference type="NCBI Taxonomy" id="39777"/>
    <lineage>
        <taxon>Bacteria</taxon>
        <taxon>Bacillati</taxon>
        <taxon>Bacillota</taxon>
        <taxon>Negativicutes</taxon>
        <taxon>Veillonellales</taxon>
        <taxon>Veillonellaceae</taxon>
        <taxon>Veillonella</taxon>
    </lineage>
</organism>
<proteinExistence type="predicted"/>
<dbReference type="Pfam" id="PF13707">
    <property type="entry name" value="RloB"/>
    <property type="match status" value="1"/>
</dbReference>
<dbReference type="RefSeq" id="WP_285417691.1">
    <property type="nucleotide sequence ID" value="NZ_JASORJ010000010.1"/>
</dbReference>
<evidence type="ECO:0000313" key="1">
    <source>
        <dbReference type="EMBL" id="MDK7357329.1"/>
    </source>
</evidence>
<comment type="caution">
    <text evidence="1">The sequence shown here is derived from an EMBL/GenBank/DDBJ whole genome shotgun (WGS) entry which is preliminary data.</text>
</comment>
<protein>
    <submittedName>
        <fullName evidence="1">RloB domain-containing protein</fullName>
    </submittedName>
</protein>
<name>A0AAJ1V4X4_9FIRM</name>
<dbReference type="EMBL" id="JASORJ010000010">
    <property type="protein sequence ID" value="MDK7357329.1"/>
    <property type="molecule type" value="Genomic_DNA"/>
</dbReference>
<accession>A0AAJ1V4X4</accession>
<dbReference type="AlphaFoldDB" id="A0AAJ1V4X4"/>
<reference evidence="1" key="1">
    <citation type="submission" date="2023-05" db="EMBL/GenBank/DDBJ databases">
        <title>Cataloging the Phylogenetic Diversity of Human Bladder Bacteria.</title>
        <authorList>
            <person name="Du J."/>
        </authorList>
    </citation>
    <scope>NUCLEOTIDE SEQUENCE</scope>
    <source>
        <strain evidence="1">UMB10101</strain>
    </source>
</reference>
<gene>
    <name evidence="1" type="ORF">QP520_06780</name>
</gene>
<dbReference type="InterPro" id="IPR025591">
    <property type="entry name" value="RloB"/>
</dbReference>
<dbReference type="Proteomes" id="UP001236274">
    <property type="component" value="Unassembled WGS sequence"/>
</dbReference>
<sequence length="198" mass="23002">MARQSKSRVKQLKNLLIVDGDTEERYFKNILQRYNMSAKDVKQVAPSGGNAVIFALSEAHSFESAMRKRYENYYIIIDRDYLSRDEFECIRREANQSQNVELIFSNVSFEVWLLAHYQKMTDRPVDADADNARYRRELSNCLNEPYKKGNSVQLDRIISSAEHPIETAFNNTSAIQELSYDNQCTNVGPFLRQLVANR</sequence>